<name>A0A0J9VQG0_FUSO4</name>
<dbReference type="GeneID" id="28961489"/>
<dbReference type="KEGG" id="fox:FOXG_20783"/>
<proteinExistence type="predicted"/>
<dbReference type="RefSeq" id="XP_018251255.1">
    <property type="nucleotide sequence ID" value="XM_018401092.1"/>
</dbReference>
<sequence>MAGFMALHIRRVPEPLRFHYKLVLIWAVFRNLTLSVGINSTFWDGRLRPKNLCLPSPTFGPFLRICSGNEHVFDSHASKKLALLGLRQLILPHCLVHQKSRHYRLTLNPCTLMMLLYP</sequence>
<dbReference type="AlphaFoldDB" id="A0A0J9VQG0"/>
<evidence type="ECO:0000313" key="2">
    <source>
        <dbReference type="Proteomes" id="UP000009097"/>
    </source>
</evidence>
<dbReference type="EMBL" id="DS231712">
    <property type="protein sequence ID" value="KNB13209.1"/>
    <property type="molecule type" value="Genomic_DNA"/>
</dbReference>
<protein>
    <submittedName>
        <fullName evidence="1">Uncharacterized protein</fullName>
    </submittedName>
</protein>
<reference evidence="1" key="2">
    <citation type="journal article" date="2010" name="Nature">
        <title>Comparative genomics reveals mobile pathogenicity chromosomes in Fusarium.</title>
        <authorList>
            <person name="Ma L.J."/>
            <person name="van der Does H.C."/>
            <person name="Borkovich K.A."/>
            <person name="Coleman J.J."/>
            <person name="Daboussi M.J."/>
            <person name="Di Pietro A."/>
            <person name="Dufresne M."/>
            <person name="Freitag M."/>
            <person name="Grabherr M."/>
            <person name="Henrissat B."/>
            <person name="Houterman P.M."/>
            <person name="Kang S."/>
            <person name="Shim W.B."/>
            <person name="Woloshuk C."/>
            <person name="Xie X."/>
            <person name="Xu J.R."/>
            <person name="Antoniw J."/>
            <person name="Baker S.E."/>
            <person name="Bluhm B.H."/>
            <person name="Breakspear A."/>
            <person name="Brown D.W."/>
            <person name="Butchko R.A."/>
            <person name="Chapman S."/>
            <person name="Coulson R."/>
            <person name="Coutinho P.M."/>
            <person name="Danchin E.G."/>
            <person name="Diener A."/>
            <person name="Gale L.R."/>
            <person name="Gardiner D.M."/>
            <person name="Goff S."/>
            <person name="Hammond-Kosack K.E."/>
            <person name="Hilburn K."/>
            <person name="Hua-Van A."/>
            <person name="Jonkers W."/>
            <person name="Kazan K."/>
            <person name="Kodira C.D."/>
            <person name="Koehrsen M."/>
            <person name="Kumar L."/>
            <person name="Lee Y.H."/>
            <person name="Li L."/>
            <person name="Manners J.M."/>
            <person name="Miranda-Saavedra D."/>
            <person name="Mukherjee M."/>
            <person name="Park G."/>
            <person name="Park J."/>
            <person name="Park S.Y."/>
            <person name="Proctor R.H."/>
            <person name="Regev A."/>
            <person name="Ruiz-Roldan M.C."/>
            <person name="Sain D."/>
            <person name="Sakthikumar S."/>
            <person name="Sykes S."/>
            <person name="Schwartz D.C."/>
            <person name="Turgeon B.G."/>
            <person name="Wapinski I."/>
            <person name="Yoder O."/>
            <person name="Young S."/>
            <person name="Zeng Q."/>
            <person name="Zhou S."/>
            <person name="Galagan J."/>
            <person name="Cuomo C.A."/>
            <person name="Kistler H.C."/>
            <person name="Rep M."/>
        </authorList>
    </citation>
    <scope>NUCLEOTIDE SEQUENCE [LARGE SCALE GENOMIC DNA]</scope>
    <source>
        <strain evidence="1">4287</strain>
    </source>
</reference>
<gene>
    <name evidence="1" type="ORF">FOXG_20783</name>
</gene>
<accession>A0A0J9VQG0</accession>
<dbReference type="VEuPathDB" id="FungiDB:FOXG_20783"/>
<evidence type="ECO:0000313" key="1">
    <source>
        <dbReference type="EMBL" id="KNB13209.1"/>
    </source>
</evidence>
<organism evidence="1 2">
    <name type="scientific">Fusarium oxysporum f. sp. lycopersici (strain 4287 / CBS 123668 / FGSC 9935 / NRRL 34936)</name>
    <name type="common">Fusarium vascular wilt of tomato</name>
    <dbReference type="NCBI Taxonomy" id="426428"/>
    <lineage>
        <taxon>Eukaryota</taxon>
        <taxon>Fungi</taxon>
        <taxon>Dikarya</taxon>
        <taxon>Ascomycota</taxon>
        <taxon>Pezizomycotina</taxon>
        <taxon>Sordariomycetes</taxon>
        <taxon>Hypocreomycetidae</taxon>
        <taxon>Hypocreales</taxon>
        <taxon>Nectriaceae</taxon>
        <taxon>Fusarium</taxon>
        <taxon>Fusarium oxysporum species complex</taxon>
    </lineage>
</organism>
<dbReference type="Proteomes" id="UP000009097">
    <property type="component" value="Unassembled WGS sequence"/>
</dbReference>
<dbReference type="EMBL" id="DS231712">
    <property type="protein sequence ID" value="KNB13210.1"/>
    <property type="molecule type" value="Genomic_DNA"/>
</dbReference>
<reference evidence="1" key="1">
    <citation type="submission" date="2007-04" db="EMBL/GenBank/DDBJ databases">
        <authorList>
            <consortium name="The Broad Institute Genome Sequencing Platform"/>
            <person name="Birren B."/>
            <person name="Lander E."/>
            <person name="Galagan J."/>
            <person name="Nusbaum C."/>
            <person name="Devon K."/>
            <person name="Ma L.-J."/>
            <person name="Jaffe D."/>
            <person name="Butler J."/>
            <person name="Alvarez P."/>
            <person name="Gnerre S."/>
            <person name="Grabherr M."/>
            <person name="Kleber M."/>
            <person name="Mauceli E."/>
            <person name="Brockman W."/>
            <person name="MacCallum I.A."/>
            <person name="Young S."/>
            <person name="LaButti K."/>
            <person name="DeCaprio D."/>
            <person name="Crawford M."/>
            <person name="Koehrsen M."/>
            <person name="Engels R."/>
            <person name="Montgomery P."/>
            <person name="Pearson M."/>
            <person name="Howarth C."/>
            <person name="Larson L."/>
            <person name="White J."/>
            <person name="O'Leary S."/>
            <person name="Kodira C."/>
            <person name="Zeng Q."/>
            <person name="Yandava C."/>
            <person name="Alvarado L."/>
            <person name="Kistler C."/>
            <person name="Shim W.-B."/>
            <person name="Kang S."/>
            <person name="Woloshuk C."/>
        </authorList>
    </citation>
    <scope>NUCLEOTIDE SEQUENCE</scope>
    <source>
        <strain evidence="1">4287</strain>
    </source>
</reference>
<dbReference type="RefSeq" id="XP_018251254.1">
    <property type="nucleotide sequence ID" value="XM_018401091.1"/>
</dbReference>